<evidence type="ECO:0000313" key="2">
    <source>
        <dbReference type="Proteomes" id="UP001152531"/>
    </source>
</evidence>
<reference evidence="1" key="1">
    <citation type="submission" date="2022-06" db="EMBL/GenBank/DDBJ databases">
        <authorList>
            <person name="Legras J.-L."/>
            <person name="Devillers H."/>
            <person name="Grondin C."/>
        </authorList>
    </citation>
    <scope>NUCLEOTIDE SEQUENCE</scope>
    <source>
        <strain evidence="1">CLIB 1444</strain>
    </source>
</reference>
<organism evidence="1 2">
    <name type="scientific">[Candida] jaroonii</name>
    <dbReference type="NCBI Taxonomy" id="467808"/>
    <lineage>
        <taxon>Eukaryota</taxon>
        <taxon>Fungi</taxon>
        <taxon>Dikarya</taxon>
        <taxon>Ascomycota</taxon>
        <taxon>Saccharomycotina</taxon>
        <taxon>Pichiomycetes</taxon>
        <taxon>Debaryomycetaceae</taxon>
        <taxon>Yamadazyma</taxon>
    </lineage>
</organism>
<comment type="caution">
    <text evidence="1">The sequence shown here is derived from an EMBL/GenBank/DDBJ whole genome shotgun (WGS) entry which is preliminary data.</text>
</comment>
<sequence>MVVNNFSIVKLGNSSIPTTGYLYRIRDADFAALRIMNLDSIITTEDLQFEYQLQKDPNDIESWLRYLRSTTELKKQIFIAERCLRFNETKEIWLEYLEILDHCDEELVNKAFQRCLSMYKDKEIWVKYLGKLNKQTDVRFILNEYIECFKTVDLKDHGEIWSLCLEFVDKISKYDTEIAGEMMRRFLSYGDYEVEHLFKYIKWTRDWKFFYNEERPFEQWDKLLSLGDEAFCNKYIEKFKDQYSKGYLQLISIVKNKKEYYEKALKDCTTVYDFTQIYESYVEFLEPDENSDDKEIDKYEQLLNSRDLMVNDIYLRQDKENLDVWFKRFEIFKDDLPRLLKSFVEAITTVNPLKCHSQIHKMSDIWIKYAKVYGDGGDFKTVDLIFEKSTKSKFKNDLDIVNIYKSWCDIYKDNVPKQLEILQSVLFTNKVSNINLWEYYFEILEINVDDIKQILDSYYKMIELKRATPRMIINFGNFLELEGEFKEMFKIFDIGLREFKDNEIKFELYNIYLIKLIKYSEDVERIRDLFDSCLNLKTKVSSNLLEPVVILYSEFEFNQNLYLKAFNLLNDYLINHPSVKVLDIIINKFTSVDKLMIRNNIDKWLSLKWSNKSLESAIYKLVDFEVDDKQYERARSLFRYLHESINCDCQRWEQFELEHGDEKGFKEMLKYRVVVEPIGFVKQVDNSNPDEIDLDM</sequence>
<evidence type="ECO:0000313" key="1">
    <source>
        <dbReference type="EMBL" id="CAH6718508.1"/>
    </source>
</evidence>
<accession>A0ACA9Y0T5</accession>
<keyword evidence="2" id="KW-1185">Reference proteome</keyword>
<protein>
    <submittedName>
        <fullName evidence="1">Pre-mRNA-splicing factor Syf1p</fullName>
    </submittedName>
</protein>
<proteinExistence type="predicted"/>
<name>A0ACA9Y0T5_9ASCO</name>
<dbReference type="EMBL" id="CALSDN010000001">
    <property type="protein sequence ID" value="CAH6718508.1"/>
    <property type="molecule type" value="Genomic_DNA"/>
</dbReference>
<dbReference type="Proteomes" id="UP001152531">
    <property type="component" value="Unassembled WGS sequence"/>
</dbReference>
<gene>
    <name evidence="1" type="ORF">CLIB1444_01S08306</name>
</gene>